<evidence type="ECO:0000313" key="16">
    <source>
        <dbReference type="Proteomes" id="UP000001554"/>
    </source>
</evidence>
<keyword evidence="11" id="KW-0968">Cytoplasmic vesicle</keyword>
<evidence type="ECO:0000313" key="17">
    <source>
        <dbReference type="RefSeq" id="XP_035659634.1"/>
    </source>
</evidence>
<dbReference type="SUPFAM" id="SSF64268">
    <property type="entry name" value="PX domain"/>
    <property type="match status" value="1"/>
</dbReference>
<dbReference type="OrthoDB" id="5772781at2759"/>
<dbReference type="GO" id="GO:0035091">
    <property type="term" value="F:phosphatidylinositol binding"/>
    <property type="evidence" value="ECO:0000318"/>
    <property type="project" value="GO_Central"/>
</dbReference>
<dbReference type="FunFam" id="3.10.20.90:FF:000094">
    <property type="entry name" value="Sorting nexin-17 isoform1"/>
    <property type="match status" value="1"/>
</dbReference>
<organism evidence="16 17">
    <name type="scientific">Branchiostoma floridae</name>
    <name type="common">Florida lancelet</name>
    <name type="synonym">Amphioxus</name>
    <dbReference type="NCBI Taxonomy" id="7739"/>
    <lineage>
        <taxon>Eukaryota</taxon>
        <taxon>Metazoa</taxon>
        <taxon>Chordata</taxon>
        <taxon>Cephalochordata</taxon>
        <taxon>Leptocardii</taxon>
        <taxon>Amphioxiformes</taxon>
        <taxon>Branchiostomatidae</taxon>
        <taxon>Branchiostoma</taxon>
    </lineage>
</organism>
<keyword evidence="9" id="KW-0446">Lipid-binding</keyword>
<dbReference type="Pfam" id="PF18116">
    <property type="entry name" value="SNX17_FERM_C"/>
    <property type="match status" value="1"/>
</dbReference>
<dbReference type="CDD" id="cd06885">
    <property type="entry name" value="PX_SNX17_31"/>
    <property type="match status" value="1"/>
</dbReference>
<dbReference type="Pfam" id="PF00787">
    <property type="entry name" value="PX"/>
    <property type="match status" value="1"/>
</dbReference>
<gene>
    <name evidence="17" type="primary">LOC118404568</name>
</gene>
<feature type="domain" description="Ras-associating" evidence="15">
    <location>
        <begin position="115"/>
        <end position="207"/>
    </location>
</feature>
<dbReference type="Proteomes" id="UP000001554">
    <property type="component" value="Chromosome 17"/>
</dbReference>
<dbReference type="InterPro" id="IPR028666">
    <property type="entry name" value="SNX17_FERM_N"/>
</dbReference>
<comment type="function">
    <text evidence="12">Critical regulator of endosomal recycling of numerous surface proteins, including integrins, signaling receptor and channels. Binds to NPxY sequences in the cytoplasmic tails of target cargos. Associates with retriever and CCC complexes to prevent lysosomal degradation and promote cell surface recycling of numerous cargos such as integrins ITGB1, ITGB5 and their associated alpha subunits. Also required for maintenance of normal cell surface levels of APP and LRP1. Interacts with membranes containing phosphatidylinositol 3-phosphate (PtdIns(3P)).</text>
</comment>
<keyword evidence="8" id="KW-0653">Protein transport</keyword>
<dbReference type="OMA" id="RRHCVGV"/>
<dbReference type="InterPro" id="IPR048767">
    <property type="entry name" value="SNX17-31_FERM_F2"/>
</dbReference>
<dbReference type="InterPro" id="IPR001683">
    <property type="entry name" value="PX_dom"/>
</dbReference>
<dbReference type="InterPro" id="IPR048763">
    <property type="entry name" value="SNX17-31_FERM_F1"/>
</dbReference>
<dbReference type="FunFam" id="1.20.80.60:FF:000001">
    <property type="entry name" value="Sorting nexin-17 isoform1"/>
    <property type="match status" value="1"/>
</dbReference>
<dbReference type="PANTHER" id="PTHR12431">
    <property type="entry name" value="SORTING NEXIN 17 AND 27"/>
    <property type="match status" value="1"/>
</dbReference>
<dbReference type="AlphaFoldDB" id="A0A9J7HHA4"/>
<dbReference type="Gene3D" id="3.10.20.90">
    <property type="entry name" value="Phosphatidylinositol 3-kinase Catalytic Subunit, Chain A, domain 1"/>
    <property type="match status" value="1"/>
</dbReference>
<evidence type="ECO:0000256" key="5">
    <source>
        <dbReference type="ARBA" id="ARBA00022448"/>
    </source>
</evidence>
<evidence type="ECO:0000256" key="1">
    <source>
        <dbReference type="ARBA" id="ARBA00004180"/>
    </source>
</evidence>
<reference evidence="17" key="2">
    <citation type="submission" date="2025-08" db="UniProtKB">
        <authorList>
            <consortium name="RefSeq"/>
        </authorList>
    </citation>
    <scope>IDENTIFICATION</scope>
    <source>
        <strain evidence="17">S238N-H82</strain>
        <tissue evidence="17">Testes</tissue>
    </source>
</reference>
<feature type="domain" description="PX" evidence="14">
    <location>
        <begin position="1"/>
        <end position="109"/>
    </location>
</feature>
<dbReference type="GO" id="GO:0007165">
    <property type="term" value="P:signal transduction"/>
    <property type="evidence" value="ECO:0007669"/>
    <property type="project" value="InterPro"/>
</dbReference>
<comment type="subcellular location">
    <subcellularLocation>
        <location evidence="1">Cytoplasmic vesicle membrane</location>
        <topology evidence="1">Peripheral membrane protein</topology>
        <orientation evidence="1">Cytoplasmic side</orientation>
    </subcellularLocation>
    <subcellularLocation>
        <location evidence="2">Early endosome</location>
    </subcellularLocation>
</comment>
<accession>A0A9J7HHA4</accession>
<dbReference type="FunFam" id="2.30.29.30:FF:000145">
    <property type="entry name" value="Sorting nexin-17 isoform1"/>
    <property type="match status" value="1"/>
</dbReference>
<dbReference type="InterPro" id="IPR037836">
    <property type="entry name" value="SNX17_FERM-like_dom"/>
</dbReference>
<dbReference type="Pfam" id="PF21273">
    <property type="entry name" value="SNX17-27-31_F1_FERM"/>
    <property type="match status" value="1"/>
</dbReference>
<dbReference type="GO" id="GO:0030659">
    <property type="term" value="C:cytoplasmic vesicle membrane"/>
    <property type="evidence" value="ECO:0007669"/>
    <property type="project" value="UniProtKB-SubCell"/>
</dbReference>
<dbReference type="InterPro" id="IPR036871">
    <property type="entry name" value="PX_dom_sf"/>
</dbReference>
<dbReference type="InterPro" id="IPR035963">
    <property type="entry name" value="FERM_2"/>
</dbReference>
<evidence type="ECO:0000256" key="10">
    <source>
        <dbReference type="ARBA" id="ARBA00023136"/>
    </source>
</evidence>
<evidence type="ECO:0000256" key="13">
    <source>
        <dbReference type="SAM" id="MobiDB-lite"/>
    </source>
</evidence>
<dbReference type="PANTHER" id="PTHR12431:SF14">
    <property type="entry name" value="LD15323P"/>
    <property type="match status" value="1"/>
</dbReference>
<dbReference type="InterPro" id="IPR019749">
    <property type="entry name" value="Band_41_domain"/>
</dbReference>
<feature type="region of interest" description="Disordered" evidence="13">
    <location>
        <begin position="391"/>
        <end position="448"/>
    </location>
</feature>
<comment type="similarity">
    <text evidence="3">Belongs to the sorting nexin family.</text>
</comment>
<dbReference type="KEGG" id="bfo:118404568"/>
<dbReference type="CDD" id="cd16121">
    <property type="entry name" value="FERM_F1_SNX17"/>
    <property type="match status" value="1"/>
</dbReference>
<keyword evidence="6" id="KW-0963">Cytoplasm</keyword>
<feature type="compositionally biased region" description="Polar residues" evidence="13">
    <location>
        <begin position="430"/>
        <end position="440"/>
    </location>
</feature>
<dbReference type="PROSITE" id="PS50195">
    <property type="entry name" value="PX"/>
    <property type="match status" value="1"/>
</dbReference>
<keyword evidence="10" id="KW-0472">Membrane</keyword>
<protein>
    <recommendedName>
        <fullName evidence="4">Sorting nexin-17</fullName>
    </recommendedName>
</protein>
<dbReference type="GeneID" id="118404568"/>
<dbReference type="Gene3D" id="2.30.29.30">
    <property type="entry name" value="Pleckstrin-homology domain (PH domain)/Phosphotyrosine-binding domain (PTB)"/>
    <property type="match status" value="1"/>
</dbReference>
<evidence type="ECO:0000256" key="9">
    <source>
        <dbReference type="ARBA" id="ARBA00023121"/>
    </source>
</evidence>
<evidence type="ECO:0000256" key="3">
    <source>
        <dbReference type="ARBA" id="ARBA00010883"/>
    </source>
</evidence>
<evidence type="ECO:0000256" key="6">
    <source>
        <dbReference type="ARBA" id="ARBA00022490"/>
    </source>
</evidence>
<evidence type="ECO:0000256" key="12">
    <source>
        <dbReference type="ARBA" id="ARBA00045612"/>
    </source>
</evidence>
<keyword evidence="7" id="KW-0967">Endosome</keyword>
<evidence type="ECO:0000256" key="4">
    <source>
        <dbReference type="ARBA" id="ARBA00015282"/>
    </source>
</evidence>
<proteinExistence type="inferred from homology"/>
<dbReference type="InterPro" id="IPR040842">
    <property type="entry name" value="SNX17/31_FERM"/>
</dbReference>
<dbReference type="SMART" id="SM00312">
    <property type="entry name" value="PX"/>
    <property type="match status" value="1"/>
</dbReference>
<dbReference type="Gene3D" id="3.30.1520.10">
    <property type="entry name" value="Phox-like domain"/>
    <property type="match status" value="1"/>
</dbReference>
<dbReference type="InterPro" id="IPR011993">
    <property type="entry name" value="PH-like_dom_sf"/>
</dbReference>
<sequence>MHFSIPDTAECSDEGGAYTAFNIHVNGVAHCSVRYSQLHHFNEQMKKEFGQANLPPFPPKKLPLFTLTPQQIEERREQLERYIQIVSQDPEIIGSDVFNSFLNQAQQETQKAEPESVELDVFLMNGHKISVSIMSTDQTDDVLETVASQIELSDDFVYYFALFLVKKEKDGGNSIVRKLQEFESPYISLKTAETEAKHRIVLRKNFWEPSMDNDLLDDRIAMNLLYVQAVNDIERGWVFAAKDVHKQLAALQAKGSKKEYLKLARTQKSYGFIQFKPCVTDFPQPNCPVIVSAGNRELNFRIKVANNQVKEGIFKVTRMRCWRITTQIPETNGANAHGDSKDLKPRLEVAFEYLVAKDKLQWITIESDQAILISMCLQGMVDELIMKKQGGRIKRPQDRVKRSQSRQFLRKDGKTALPKSISAPGHLGTPDTNGDESVSAAQRAKDSVRRISDKFSSVTLKTSSRNTRGPAALVENDVFEDSYIGDDDL</sequence>
<evidence type="ECO:0000259" key="14">
    <source>
        <dbReference type="PROSITE" id="PS50195"/>
    </source>
</evidence>
<keyword evidence="5" id="KW-0813">Transport</keyword>
<dbReference type="Gene3D" id="1.20.80.60">
    <property type="match status" value="1"/>
</dbReference>
<keyword evidence="16" id="KW-1185">Reference proteome</keyword>
<evidence type="ECO:0000256" key="2">
    <source>
        <dbReference type="ARBA" id="ARBA00004412"/>
    </source>
</evidence>
<dbReference type="FunFam" id="3.30.1520.10:FF:000008">
    <property type="entry name" value="Sorting nexin-17 isoform1"/>
    <property type="match status" value="1"/>
</dbReference>
<dbReference type="GO" id="GO:0006886">
    <property type="term" value="P:intracellular protein transport"/>
    <property type="evidence" value="ECO:0000318"/>
    <property type="project" value="GO_Central"/>
</dbReference>
<dbReference type="GO" id="GO:0005769">
    <property type="term" value="C:early endosome"/>
    <property type="evidence" value="ECO:0000318"/>
    <property type="project" value="GO_Central"/>
</dbReference>
<evidence type="ECO:0000256" key="8">
    <source>
        <dbReference type="ARBA" id="ARBA00022927"/>
    </source>
</evidence>
<dbReference type="SUPFAM" id="SSF47031">
    <property type="entry name" value="Second domain of FERM"/>
    <property type="match status" value="1"/>
</dbReference>
<dbReference type="InterPro" id="IPR000159">
    <property type="entry name" value="RA_dom"/>
</dbReference>
<name>A0A9J7HHA4_BRAFL</name>
<evidence type="ECO:0000256" key="7">
    <source>
        <dbReference type="ARBA" id="ARBA00022753"/>
    </source>
</evidence>
<dbReference type="GO" id="GO:0032456">
    <property type="term" value="P:endocytic recycling"/>
    <property type="evidence" value="ECO:0000318"/>
    <property type="project" value="GO_Central"/>
</dbReference>
<evidence type="ECO:0000259" key="15">
    <source>
        <dbReference type="PROSITE" id="PS50200"/>
    </source>
</evidence>
<evidence type="ECO:0000256" key="11">
    <source>
        <dbReference type="ARBA" id="ARBA00023329"/>
    </source>
</evidence>
<dbReference type="RefSeq" id="XP_035659634.1">
    <property type="nucleotide sequence ID" value="XM_035803741.1"/>
</dbReference>
<reference evidence="16" key="1">
    <citation type="journal article" date="2020" name="Nat. Ecol. Evol.">
        <title>Deeply conserved synteny resolves early events in vertebrate evolution.</title>
        <authorList>
            <person name="Simakov O."/>
            <person name="Marletaz F."/>
            <person name="Yue J.X."/>
            <person name="O'Connell B."/>
            <person name="Jenkins J."/>
            <person name="Brandt A."/>
            <person name="Calef R."/>
            <person name="Tung C.H."/>
            <person name="Huang T.K."/>
            <person name="Schmutz J."/>
            <person name="Satoh N."/>
            <person name="Yu J.K."/>
            <person name="Putnam N.H."/>
            <person name="Green R.E."/>
            <person name="Rokhsar D.S."/>
        </authorList>
    </citation>
    <scope>NUCLEOTIDE SEQUENCE [LARGE SCALE GENOMIC DNA]</scope>
    <source>
        <strain evidence="16">S238N-H82</strain>
    </source>
</reference>
<dbReference type="CDD" id="cd13337">
    <property type="entry name" value="FERM-like_C_SNX17"/>
    <property type="match status" value="1"/>
</dbReference>
<dbReference type="PROSITE" id="PS50200">
    <property type="entry name" value="RA"/>
    <property type="match status" value="1"/>
</dbReference>
<dbReference type="SMART" id="SM00295">
    <property type="entry name" value="B41"/>
    <property type="match status" value="1"/>
</dbReference>
<dbReference type="Pfam" id="PF21271">
    <property type="entry name" value="SNX17-31_F2_FERM"/>
    <property type="match status" value="1"/>
</dbReference>